<dbReference type="AlphaFoldDB" id="A0A3M7S7R4"/>
<evidence type="ECO:0000313" key="2">
    <source>
        <dbReference type="Proteomes" id="UP000276133"/>
    </source>
</evidence>
<proteinExistence type="predicted"/>
<dbReference type="Proteomes" id="UP000276133">
    <property type="component" value="Unassembled WGS sequence"/>
</dbReference>
<comment type="caution">
    <text evidence="1">The sequence shown here is derived from an EMBL/GenBank/DDBJ whole genome shotgun (WGS) entry which is preliminary data.</text>
</comment>
<keyword evidence="2" id="KW-1185">Reference proteome</keyword>
<reference evidence="1 2" key="1">
    <citation type="journal article" date="2018" name="Sci. Rep.">
        <title>Genomic signatures of local adaptation to the degree of environmental predictability in rotifers.</title>
        <authorList>
            <person name="Franch-Gras L."/>
            <person name="Hahn C."/>
            <person name="Garcia-Roger E.M."/>
            <person name="Carmona M.J."/>
            <person name="Serra M."/>
            <person name="Gomez A."/>
        </authorList>
    </citation>
    <scope>NUCLEOTIDE SEQUENCE [LARGE SCALE GENOMIC DNA]</scope>
    <source>
        <strain evidence="1">HYR1</strain>
    </source>
</reference>
<protein>
    <submittedName>
        <fullName evidence="1">Uncharacterized protein</fullName>
    </submittedName>
</protein>
<sequence length="73" mass="8122">MDGITLLKNVGAILNVPPQYQSPFYILSALLQELVQSQSAVKKVLSKHKNPIACPECGKLIHKTMLYSVSYYV</sequence>
<gene>
    <name evidence="1" type="ORF">BpHYR1_013788</name>
</gene>
<accession>A0A3M7S7R4</accession>
<organism evidence="1 2">
    <name type="scientific">Brachionus plicatilis</name>
    <name type="common">Marine rotifer</name>
    <name type="synonym">Brachionus muelleri</name>
    <dbReference type="NCBI Taxonomy" id="10195"/>
    <lineage>
        <taxon>Eukaryota</taxon>
        <taxon>Metazoa</taxon>
        <taxon>Spiralia</taxon>
        <taxon>Gnathifera</taxon>
        <taxon>Rotifera</taxon>
        <taxon>Eurotatoria</taxon>
        <taxon>Monogononta</taxon>
        <taxon>Pseudotrocha</taxon>
        <taxon>Ploima</taxon>
        <taxon>Brachionidae</taxon>
        <taxon>Brachionus</taxon>
    </lineage>
</organism>
<evidence type="ECO:0000313" key="1">
    <source>
        <dbReference type="EMBL" id="RNA31729.1"/>
    </source>
</evidence>
<name>A0A3M7S7R4_BRAPC</name>
<dbReference type="EMBL" id="REGN01001904">
    <property type="protein sequence ID" value="RNA31729.1"/>
    <property type="molecule type" value="Genomic_DNA"/>
</dbReference>